<protein>
    <submittedName>
        <fullName evidence="9">Cytochrome c peroxidase</fullName>
    </submittedName>
</protein>
<dbReference type="GO" id="GO:0030313">
    <property type="term" value="C:cell envelope"/>
    <property type="evidence" value="ECO:0007669"/>
    <property type="project" value="UniProtKB-SubCell"/>
</dbReference>
<evidence type="ECO:0000313" key="9">
    <source>
        <dbReference type="EMBL" id="SHI47395.1"/>
    </source>
</evidence>
<dbReference type="OrthoDB" id="9805202at2"/>
<evidence type="ECO:0000256" key="5">
    <source>
        <dbReference type="ARBA" id="ARBA00023002"/>
    </source>
</evidence>
<evidence type="ECO:0000256" key="4">
    <source>
        <dbReference type="ARBA" id="ARBA00022729"/>
    </source>
</evidence>
<keyword evidence="5" id="KW-0560">Oxidoreductase</keyword>
<dbReference type="GO" id="GO:0020037">
    <property type="term" value="F:heme binding"/>
    <property type="evidence" value="ECO:0007669"/>
    <property type="project" value="InterPro"/>
</dbReference>
<dbReference type="GO" id="GO:0009055">
    <property type="term" value="F:electron transfer activity"/>
    <property type="evidence" value="ECO:0007669"/>
    <property type="project" value="InterPro"/>
</dbReference>
<keyword evidence="10" id="KW-1185">Reference proteome</keyword>
<evidence type="ECO:0000256" key="7">
    <source>
        <dbReference type="PROSITE-ProRule" id="PRU00433"/>
    </source>
</evidence>
<name>A0A1M6BFA9_9FLAO</name>
<dbReference type="InterPro" id="IPR036909">
    <property type="entry name" value="Cyt_c-like_dom_sf"/>
</dbReference>
<sequence>MIIKNFLNINKGAYFMISLFGILSFCSCNKEKSKTENISHKEQLKNQFDQDISMAILFLDSAATDQSKLKQHLTASRTYFKKIEPVLAALDIENYGFLNQPNILKVEEDDYTDIKVKKASGYQVLEEEVYADEMNTEVIQKHLSLVANRLKLVKENISFTHVKPYHFLWLFRKAIVRIGITGTTGFDSPVLENSLEESKIVYQSLQTSLSYYQDQFKDQTLFDEWNAEIDATTKDLSGDFNAFDRYHFIKNHTHKQLVLWNKMAEDWGTTFPFELAIKNEANSLFSDATFNLTFFSDQNSGPITPEKVALGEKLFYDTNLSSANQISCATCHHPDKAFTDGLKIGKGVTRNTPTLLYAGLQKDFFYDKRAGSLEGQIVSVVENENEFHTDLETLKNVVSNDSVYANAFKEVFHRNEITDAHIRNAIASYIRSLNPFNSKFDRNINNLENSLTQSEINGFNLFHGKAKCATCHFAPLFNGTVPPDYKESEIELIAVPEQNDTINATISPDLGRYYVYKTPERKHFFKTSTVRNVSKTAPYMHNGVYNTLEEVVDFYNRGGGAGIGIDQEYQTLPPDPLNLSPQEIKDLIAFMESLEDIDTSYSETKTEKLASTTN</sequence>
<dbReference type="InterPro" id="IPR004852">
    <property type="entry name" value="Di-haem_cyt_c_peroxidsae"/>
</dbReference>
<evidence type="ECO:0000256" key="6">
    <source>
        <dbReference type="ARBA" id="ARBA00023004"/>
    </source>
</evidence>
<dbReference type="SUPFAM" id="SSF46626">
    <property type="entry name" value="Cytochrome c"/>
    <property type="match status" value="2"/>
</dbReference>
<keyword evidence="3 7" id="KW-0479">Metal-binding</keyword>
<dbReference type="Gene3D" id="1.10.760.10">
    <property type="entry name" value="Cytochrome c-like domain"/>
    <property type="match status" value="2"/>
</dbReference>
<dbReference type="GO" id="GO:0046872">
    <property type="term" value="F:metal ion binding"/>
    <property type="evidence" value="ECO:0007669"/>
    <property type="project" value="UniProtKB-KW"/>
</dbReference>
<dbReference type="Pfam" id="PF03150">
    <property type="entry name" value="CCP_MauG"/>
    <property type="match status" value="1"/>
</dbReference>
<reference evidence="10" key="1">
    <citation type="submission" date="2016-11" db="EMBL/GenBank/DDBJ databases">
        <authorList>
            <person name="Varghese N."/>
            <person name="Submissions S."/>
        </authorList>
    </citation>
    <scope>NUCLEOTIDE SEQUENCE [LARGE SCALE GENOMIC DNA]</scope>
    <source>
        <strain evidence="10">DSM 22623</strain>
    </source>
</reference>
<gene>
    <name evidence="9" type="ORF">SAMN04488508_101793</name>
</gene>
<keyword evidence="2 7" id="KW-0349">Heme</keyword>
<dbReference type="PROSITE" id="PS51257">
    <property type="entry name" value="PROKAR_LIPOPROTEIN"/>
    <property type="match status" value="1"/>
</dbReference>
<dbReference type="GO" id="GO:0004130">
    <property type="term" value="F:cytochrome-c peroxidase activity"/>
    <property type="evidence" value="ECO:0007669"/>
    <property type="project" value="TreeGrafter"/>
</dbReference>
<keyword evidence="6 7" id="KW-0408">Iron</keyword>
<keyword evidence="9" id="KW-0575">Peroxidase</keyword>
<dbReference type="PANTHER" id="PTHR30600">
    <property type="entry name" value="CYTOCHROME C PEROXIDASE-RELATED"/>
    <property type="match status" value="1"/>
</dbReference>
<dbReference type="EMBL" id="FQYP01000001">
    <property type="protein sequence ID" value="SHI47395.1"/>
    <property type="molecule type" value="Genomic_DNA"/>
</dbReference>
<organism evidence="9 10">
    <name type="scientific">Aquimarina spongiae</name>
    <dbReference type="NCBI Taxonomy" id="570521"/>
    <lineage>
        <taxon>Bacteria</taxon>
        <taxon>Pseudomonadati</taxon>
        <taxon>Bacteroidota</taxon>
        <taxon>Flavobacteriia</taxon>
        <taxon>Flavobacteriales</taxon>
        <taxon>Flavobacteriaceae</taxon>
        <taxon>Aquimarina</taxon>
    </lineage>
</organism>
<evidence type="ECO:0000259" key="8">
    <source>
        <dbReference type="PROSITE" id="PS51007"/>
    </source>
</evidence>
<dbReference type="Proteomes" id="UP000184432">
    <property type="component" value="Unassembled WGS sequence"/>
</dbReference>
<keyword evidence="4" id="KW-0732">Signal</keyword>
<evidence type="ECO:0000256" key="1">
    <source>
        <dbReference type="ARBA" id="ARBA00004196"/>
    </source>
</evidence>
<dbReference type="InterPro" id="IPR009056">
    <property type="entry name" value="Cyt_c-like_dom"/>
</dbReference>
<dbReference type="PROSITE" id="PS51007">
    <property type="entry name" value="CYTC"/>
    <property type="match status" value="2"/>
</dbReference>
<feature type="domain" description="Cytochrome c" evidence="8">
    <location>
        <begin position="306"/>
        <end position="434"/>
    </location>
</feature>
<evidence type="ECO:0000313" key="10">
    <source>
        <dbReference type="Proteomes" id="UP000184432"/>
    </source>
</evidence>
<evidence type="ECO:0000256" key="2">
    <source>
        <dbReference type="ARBA" id="ARBA00022617"/>
    </source>
</evidence>
<dbReference type="AlphaFoldDB" id="A0A1M6BFA9"/>
<accession>A0A1M6BFA9</accession>
<dbReference type="PANTHER" id="PTHR30600:SF10">
    <property type="entry name" value="BLL6722 PROTEIN"/>
    <property type="match status" value="1"/>
</dbReference>
<comment type="subcellular location">
    <subcellularLocation>
        <location evidence="1">Cell envelope</location>
    </subcellularLocation>
</comment>
<proteinExistence type="predicted"/>
<evidence type="ECO:0000256" key="3">
    <source>
        <dbReference type="ARBA" id="ARBA00022723"/>
    </source>
</evidence>
<dbReference type="InterPro" id="IPR051395">
    <property type="entry name" value="Cytochrome_c_Peroxidase/MauG"/>
</dbReference>
<dbReference type="STRING" id="570521.SAMN04488508_101793"/>
<feature type="domain" description="Cytochrome c" evidence="8">
    <location>
        <begin position="453"/>
        <end position="595"/>
    </location>
</feature>